<feature type="non-terminal residue" evidence="1">
    <location>
        <position position="1"/>
    </location>
</feature>
<accession>A0A9P8JI64</accession>
<name>A0A9P8JI64_AURME</name>
<dbReference type="Proteomes" id="UP000729357">
    <property type="component" value="Unassembled WGS sequence"/>
</dbReference>
<proteinExistence type="predicted"/>
<reference evidence="1" key="1">
    <citation type="journal article" date="2021" name="J Fungi (Basel)">
        <title>Virulence traits and population genomics of the black yeast Aureobasidium melanogenum.</title>
        <authorList>
            <person name="Cernosa A."/>
            <person name="Sun X."/>
            <person name="Gostincar C."/>
            <person name="Fang C."/>
            <person name="Gunde-Cimerman N."/>
            <person name="Song Z."/>
        </authorList>
    </citation>
    <scope>NUCLEOTIDE SEQUENCE</scope>
    <source>
        <strain evidence="1">EXF-9298</strain>
    </source>
</reference>
<dbReference type="EMBL" id="JAHFXS010007808">
    <property type="protein sequence ID" value="KAG9923857.1"/>
    <property type="molecule type" value="Genomic_DNA"/>
</dbReference>
<evidence type="ECO:0000313" key="2">
    <source>
        <dbReference type="Proteomes" id="UP000729357"/>
    </source>
</evidence>
<gene>
    <name evidence="1" type="ORF">KCU98_g21734</name>
</gene>
<evidence type="ECO:0000313" key="1">
    <source>
        <dbReference type="EMBL" id="KAG9923857.1"/>
    </source>
</evidence>
<keyword evidence="2" id="KW-1185">Reference proteome</keyword>
<dbReference type="AlphaFoldDB" id="A0A9P8JI64"/>
<sequence>TFWGLGSVLTYMVTELGHMIGWFASDGYKADIANLRSINPQMMNMETWLKKKSAFTTK</sequence>
<feature type="non-terminal residue" evidence="1">
    <location>
        <position position="58"/>
    </location>
</feature>
<comment type="caution">
    <text evidence="1">The sequence shown here is derived from an EMBL/GenBank/DDBJ whole genome shotgun (WGS) entry which is preliminary data.</text>
</comment>
<reference evidence="1" key="2">
    <citation type="submission" date="2021-08" db="EMBL/GenBank/DDBJ databases">
        <authorList>
            <person name="Gostincar C."/>
            <person name="Sun X."/>
            <person name="Song Z."/>
            <person name="Gunde-Cimerman N."/>
        </authorList>
    </citation>
    <scope>NUCLEOTIDE SEQUENCE</scope>
    <source>
        <strain evidence="1">EXF-9298</strain>
    </source>
</reference>
<protein>
    <submittedName>
        <fullName evidence="1">Uncharacterized protein</fullName>
    </submittedName>
</protein>
<organism evidence="1 2">
    <name type="scientific">Aureobasidium melanogenum</name>
    <name type="common">Aureobasidium pullulans var. melanogenum</name>
    <dbReference type="NCBI Taxonomy" id="46634"/>
    <lineage>
        <taxon>Eukaryota</taxon>
        <taxon>Fungi</taxon>
        <taxon>Dikarya</taxon>
        <taxon>Ascomycota</taxon>
        <taxon>Pezizomycotina</taxon>
        <taxon>Dothideomycetes</taxon>
        <taxon>Dothideomycetidae</taxon>
        <taxon>Dothideales</taxon>
        <taxon>Saccotheciaceae</taxon>
        <taxon>Aureobasidium</taxon>
    </lineage>
</organism>